<sequence>MTPVLEVDPVGPSAPSPLEPRGSSRGLRIWFLEHLDLLLSERQRGAVASELIRYRVLAGSAAFLLLFDLLVLVLLPGPLTRFVLVLLALGYLGTLLLVRRASSPTGPAMLLCGCVFLALVVVTLTLKGLQFMGMYSAHTLLPVLAVYLMGPRLGLLFTLVLIGTQSVFHPLYQVSQHLELTPYFWPLYAISGICIFAAWGLSSLHEASRDAAQALLERTLKILSESESRLQSLIESTDDQVCSLDREGHVLTANMAMRQAHLQRTGSELMLGQSLFSPMPPRLKELWEAHFAPVLVGQRSRFEETEERAGVRATLDICVNPIQGEGGRVTGMTIFARDITPRKEAEARLGEMHRTLVDVSRQAGMAEVATGVLHNVGNTLNSINVSANLVLDKLHKSRVPGLARSVELLREHASELGTFLTIDPQGQKLPVYLTALSEQLHKEREELLQEMRTLGKSIEHIKSIISMQQRHARGTGAAEPTRVPQLIDEALRLHSVSLERMGIRIERDYADVPPIVVDRHKLLQILVNLLSNAQHALLESGRQDKCLGIHVRTKEGGTRFLLEVSDNGVGIAPENLARMFTQGFTTKKTGHGFGLHISALAAKEMGGQLTCASPGLQQGTTFTLELPTAAPTPPT</sequence>
<dbReference type="PANTHER" id="PTHR43065:SF46">
    <property type="entry name" value="C4-DICARBOXYLATE TRANSPORT SENSOR PROTEIN DCTB"/>
    <property type="match status" value="1"/>
</dbReference>
<dbReference type="Proteomes" id="UP001291309">
    <property type="component" value="Unassembled WGS sequence"/>
</dbReference>
<keyword evidence="3" id="KW-0808">Transferase</keyword>
<accession>A0ABU5H5R9</accession>
<reference evidence="12 13" key="1">
    <citation type="submission" date="2023-12" db="EMBL/GenBank/DDBJ databases">
        <title>the genome sequence of Hyalangium sp. s54d21.</title>
        <authorList>
            <person name="Zhang X."/>
        </authorList>
    </citation>
    <scope>NUCLEOTIDE SEQUENCE [LARGE SCALE GENOMIC DNA]</scope>
    <source>
        <strain evidence="13">s54d21</strain>
    </source>
</reference>
<evidence type="ECO:0000256" key="8">
    <source>
        <dbReference type="SAM" id="MobiDB-lite"/>
    </source>
</evidence>
<dbReference type="InterPro" id="IPR035965">
    <property type="entry name" value="PAS-like_dom_sf"/>
</dbReference>
<dbReference type="PROSITE" id="PS50113">
    <property type="entry name" value="PAC"/>
    <property type="match status" value="1"/>
</dbReference>
<evidence type="ECO:0000256" key="4">
    <source>
        <dbReference type="ARBA" id="ARBA00022741"/>
    </source>
</evidence>
<dbReference type="PROSITE" id="PS50109">
    <property type="entry name" value="HIS_KIN"/>
    <property type="match status" value="1"/>
</dbReference>
<keyword evidence="5" id="KW-0418">Kinase</keyword>
<dbReference type="InterPro" id="IPR013656">
    <property type="entry name" value="PAS_4"/>
</dbReference>
<dbReference type="EMBL" id="JAXIVS010000007">
    <property type="protein sequence ID" value="MDY7228829.1"/>
    <property type="molecule type" value="Genomic_DNA"/>
</dbReference>
<dbReference type="Gene3D" id="3.30.565.10">
    <property type="entry name" value="Histidine kinase-like ATPase, C-terminal domain"/>
    <property type="match status" value="1"/>
</dbReference>
<feature type="transmembrane region" description="Helical" evidence="9">
    <location>
        <begin position="56"/>
        <end position="75"/>
    </location>
</feature>
<evidence type="ECO:0000256" key="9">
    <source>
        <dbReference type="SAM" id="Phobius"/>
    </source>
</evidence>
<dbReference type="SUPFAM" id="SSF55874">
    <property type="entry name" value="ATPase domain of HSP90 chaperone/DNA topoisomerase II/histidine kinase"/>
    <property type="match status" value="1"/>
</dbReference>
<comment type="caution">
    <text evidence="12">The sequence shown here is derived from an EMBL/GenBank/DDBJ whole genome shotgun (WGS) entry which is preliminary data.</text>
</comment>
<evidence type="ECO:0000256" key="5">
    <source>
        <dbReference type="ARBA" id="ARBA00022777"/>
    </source>
</evidence>
<dbReference type="InterPro" id="IPR005467">
    <property type="entry name" value="His_kinase_dom"/>
</dbReference>
<feature type="transmembrane region" description="Helical" evidence="9">
    <location>
        <begin position="141"/>
        <end position="163"/>
    </location>
</feature>
<evidence type="ECO:0000256" key="2">
    <source>
        <dbReference type="ARBA" id="ARBA00012438"/>
    </source>
</evidence>
<dbReference type="Pfam" id="PF02518">
    <property type="entry name" value="HATPase_c"/>
    <property type="match status" value="1"/>
</dbReference>
<keyword evidence="9" id="KW-0812">Transmembrane</keyword>
<evidence type="ECO:0000259" key="11">
    <source>
        <dbReference type="PROSITE" id="PS50113"/>
    </source>
</evidence>
<evidence type="ECO:0000313" key="12">
    <source>
        <dbReference type="EMBL" id="MDY7228829.1"/>
    </source>
</evidence>
<feature type="transmembrane region" description="Helical" evidence="9">
    <location>
        <begin position="108"/>
        <end position="129"/>
    </location>
</feature>
<dbReference type="Pfam" id="PF08448">
    <property type="entry name" value="PAS_4"/>
    <property type="match status" value="1"/>
</dbReference>
<feature type="transmembrane region" description="Helical" evidence="9">
    <location>
        <begin position="82"/>
        <end position="102"/>
    </location>
</feature>
<keyword evidence="13" id="KW-1185">Reference proteome</keyword>
<dbReference type="Gene3D" id="3.30.450.20">
    <property type="entry name" value="PAS domain"/>
    <property type="match status" value="1"/>
</dbReference>
<dbReference type="SUPFAM" id="SSF55785">
    <property type="entry name" value="PYP-like sensor domain (PAS domain)"/>
    <property type="match status" value="1"/>
</dbReference>
<dbReference type="InterPro" id="IPR036890">
    <property type="entry name" value="HATPase_C_sf"/>
</dbReference>
<keyword evidence="4" id="KW-0547">Nucleotide-binding</keyword>
<name>A0ABU5H5R9_9BACT</name>
<dbReference type="SMART" id="SM00387">
    <property type="entry name" value="HATPase_c"/>
    <property type="match status" value="1"/>
</dbReference>
<dbReference type="InterPro" id="IPR000014">
    <property type="entry name" value="PAS"/>
</dbReference>
<keyword evidence="7" id="KW-0902">Two-component regulatory system</keyword>
<dbReference type="InterPro" id="IPR003594">
    <property type="entry name" value="HATPase_dom"/>
</dbReference>
<keyword evidence="9" id="KW-0472">Membrane</keyword>
<dbReference type="GO" id="GO:0005524">
    <property type="term" value="F:ATP binding"/>
    <property type="evidence" value="ECO:0007669"/>
    <property type="project" value="UniProtKB-KW"/>
</dbReference>
<dbReference type="EC" id="2.7.13.3" evidence="2"/>
<evidence type="ECO:0000256" key="6">
    <source>
        <dbReference type="ARBA" id="ARBA00022840"/>
    </source>
</evidence>
<evidence type="ECO:0000313" key="13">
    <source>
        <dbReference type="Proteomes" id="UP001291309"/>
    </source>
</evidence>
<feature type="domain" description="Histidine kinase" evidence="10">
    <location>
        <begin position="371"/>
        <end position="630"/>
    </location>
</feature>
<protein>
    <recommendedName>
        <fullName evidence="2">histidine kinase</fullName>
        <ecNumber evidence="2">2.7.13.3</ecNumber>
    </recommendedName>
</protein>
<feature type="transmembrane region" description="Helical" evidence="9">
    <location>
        <begin position="183"/>
        <end position="201"/>
    </location>
</feature>
<comment type="catalytic activity">
    <reaction evidence="1">
        <text>ATP + protein L-histidine = ADP + protein N-phospho-L-histidine.</text>
        <dbReference type="EC" id="2.7.13.3"/>
    </reaction>
</comment>
<evidence type="ECO:0000259" key="10">
    <source>
        <dbReference type="PROSITE" id="PS50109"/>
    </source>
</evidence>
<dbReference type="RefSeq" id="WP_321547558.1">
    <property type="nucleotide sequence ID" value="NZ_JAXIVS010000007.1"/>
</dbReference>
<proteinExistence type="predicted"/>
<dbReference type="InterPro" id="IPR000700">
    <property type="entry name" value="PAS-assoc_C"/>
</dbReference>
<organism evidence="12 13">
    <name type="scientific">Hyalangium rubrum</name>
    <dbReference type="NCBI Taxonomy" id="3103134"/>
    <lineage>
        <taxon>Bacteria</taxon>
        <taxon>Pseudomonadati</taxon>
        <taxon>Myxococcota</taxon>
        <taxon>Myxococcia</taxon>
        <taxon>Myxococcales</taxon>
        <taxon>Cystobacterineae</taxon>
        <taxon>Archangiaceae</taxon>
        <taxon>Hyalangium</taxon>
    </lineage>
</organism>
<keyword evidence="9" id="KW-1133">Transmembrane helix</keyword>
<feature type="region of interest" description="Disordered" evidence="8">
    <location>
        <begin position="1"/>
        <end position="21"/>
    </location>
</feature>
<dbReference type="NCBIfam" id="TIGR00229">
    <property type="entry name" value="sensory_box"/>
    <property type="match status" value="1"/>
</dbReference>
<feature type="domain" description="PAC" evidence="11">
    <location>
        <begin position="298"/>
        <end position="351"/>
    </location>
</feature>
<evidence type="ECO:0000256" key="3">
    <source>
        <dbReference type="ARBA" id="ARBA00022679"/>
    </source>
</evidence>
<dbReference type="InterPro" id="IPR004358">
    <property type="entry name" value="Sig_transdc_His_kin-like_C"/>
</dbReference>
<dbReference type="PANTHER" id="PTHR43065">
    <property type="entry name" value="SENSOR HISTIDINE KINASE"/>
    <property type="match status" value="1"/>
</dbReference>
<evidence type="ECO:0000256" key="1">
    <source>
        <dbReference type="ARBA" id="ARBA00000085"/>
    </source>
</evidence>
<evidence type="ECO:0000256" key="7">
    <source>
        <dbReference type="ARBA" id="ARBA00023012"/>
    </source>
</evidence>
<keyword evidence="6 12" id="KW-0067">ATP-binding</keyword>
<gene>
    <name evidence="12" type="ORF">SYV04_20565</name>
</gene>
<dbReference type="PRINTS" id="PR00344">
    <property type="entry name" value="BCTRLSENSOR"/>
</dbReference>